<dbReference type="InterPro" id="IPR036188">
    <property type="entry name" value="FAD/NAD-bd_sf"/>
</dbReference>
<dbReference type="KEGG" id="rop:ROP_pROB01-04240"/>
<evidence type="ECO:0000313" key="3">
    <source>
        <dbReference type="Proteomes" id="UP000002212"/>
    </source>
</evidence>
<feature type="region of interest" description="Disordered" evidence="1">
    <location>
        <begin position="81"/>
        <end position="107"/>
    </location>
</feature>
<protein>
    <submittedName>
        <fullName evidence="2">Putative monooxygenase</fullName>
    </submittedName>
</protein>
<keyword evidence="2" id="KW-0503">Monooxygenase</keyword>
<proteinExistence type="predicted"/>
<sequence>MYMEAQIDYAVQAIRAMGRWNLKYLDVRENAQRSFDALQKRLAKTTGNSGCRSWYLTEDGFNATMYPGFATHTSNKWRTCGFRTTRPSPGGREAVRPRDEECAPELS</sequence>
<keyword evidence="2" id="KW-0560">Oxidoreductase</keyword>
<dbReference type="Gene3D" id="3.50.50.60">
    <property type="entry name" value="FAD/NAD(P)-binding domain"/>
    <property type="match status" value="1"/>
</dbReference>
<dbReference type="HOGENOM" id="CLU_2208022_0_0_11"/>
<dbReference type="Proteomes" id="UP000002212">
    <property type="component" value="Plasmid pROB01"/>
</dbReference>
<organism evidence="2 3">
    <name type="scientific">Rhodococcus opacus (strain B4)</name>
    <dbReference type="NCBI Taxonomy" id="632772"/>
    <lineage>
        <taxon>Bacteria</taxon>
        <taxon>Bacillati</taxon>
        <taxon>Actinomycetota</taxon>
        <taxon>Actinomycetes</taxon>
        <taxon>Mycobacteriales</taxon>
        <taxon>Nocardiaceae</taxon>
        <taxon>Rhodococcus</taxon>
    </lineage>
</organism>
<gene>
    <name evidence="2" type="ordered locus">ROP_pROB01-04240</name>
</gene>
<dbReference type="EMBL" id="AP011116">
    <property type="protein sequence ID" value="BAH55923.1"/>
    <property type="molecule type" value="Genomic_DNA"/>
</dbReference>
<evidence type="ECO:0000256" key="1">
    <source>
        <dbReference type="SAM" id="MobiDB-lite"/>
    </source>
</evidence>
<geneLocation type="plasmid" evidence="2 3">
    <name>pROB01</name>
</geneLocation>
<reference evidence="2 3" key="1">
    <citation type="submission" date="2009-03" db="EMBL/GenBank/DDBJ databases">
        <title>Comparison of the complete genome sequences of Rhodococcus erythropolis PR4 and Rhodococcus opacus B4.</title>
        <authorList>
            <person name="Takarada H."/>
            <person name="Sekine M."/>
            <person name="Hosoyama A."/>
            <person name="Yamada R."/>
            <person name="Fujisawa T."/>
            <person name="Omata S."/>
            <person name="Shimizu A."/>
            <person name="Tsukatani N."/>
            <person name="Tanikawa S."/>
            <person name="Fujita N."/>
            <person name="Harayama S."/>
        </authorList>
    </citation>
    <scope>NUCLEOTIDE SEQUENCE [LARGE SCALE GENOMIC DNA]</scope>
    <source>
        <strain evidence="2 3">B4</strain>
        <plasmid evidence="2 3">pROB01</plasmid>
    </source>
</reference>
<name>C1BC68_RHOOB</name>
<dbReference type="GO" id="GO:0004497">
    <property type="term" value="F:monooxygenase activity"/>
    <property type="evidence" value="ECO:0007669"/>
    <property type="project" value="UniProtKB-KW"/>
</dbReference>
<dbReference type="AlphaFoldDB" id="C1BC68"/>
<keyword evidence="2" id="KW-0614">Plasmid</keyword>
<accession>C1BC68</accession>
<evidence type="ECO:0000313" key="2">
    <source>
        <dbReference type="EMBL" id="BAH55923.1"/>
    </source>
</evidence>